<protein>
    <submittedName>
        <fullName evidence="5">Exosome subunit Csl4</fullName>
    </submittedName>
</protein>
<dbReference type="Pfam" id="PF10447">
    <property type="entry name" value="EXOSC1"/>
    <property type="match status" value="2"/>
</dbReference>
<dbReference type="GO" id="GO:0000176">
    <property type="term" value="C:nuclear exosome (RNase complex)"/>
    <property type="evidence" value="ECO:0007669"/>
    <property type="project" value="TreeGrafter"/>
</dbReference>
<accession>A0AAF0AYG6</accession>
<organism evidence="5 6">
    <name type="scientific">Schizosaccharomyces osmophilus</name>
    <dbReference type="NCBI Taxonomy" id="2545709"/>
    <lineage>
        <taxon>Eukaryota</taxon>
        <taxon>Fungi</taxon>
        <taxon>Dikarya</taxon>
        <taxon>Ascomycota</taxon>
        <taxon>Taphrinomycotina</taxon>
        <taxon>Schizosaccharomycetes</taxon>
        <taxon>Schizosaccharomycetales</taxon>
        <taxon>Schizosaccharomycetaceae</taxon>
        <taxon>Schizosaccharomyces</taxon>
    </lineage>
</organism>
<dbReference type="Proteomes" id="UP001212411">
    <property type="component" value="Chromosome 3"/>
</dbReference>
<keyword evidence="2" id="KW-0963">Cytoplasm</keyword>
<evidence type="ECO:0000313" key="6">
    <source>
        <dbReference type="Proteomes" id="UP001212411"/>
    </source>
</evidence>
<evidence type="ECO:0000256" key="2">
    <source>
        <dbReference type="ARBA" id="ARBA00022490"/>
    </source>
</evidence>
<evidence type="ECO:0000256" key="1">
    <source>
        <dbReference type="ARBA" id="ARBA00004604"/>
    </source>
</evidence>
<evidence type="ECO:0000313" key="5">
    <source>
        <dbReference type="EMBL" id="WBW75005.1"/>
    </source>
</evidence>
<proteinExistence type="predicted"/>
<dbReference type="PANTHER" id="PTHR12686:SF8">
    <property type="entry name" value="EXOSOME COMPLEX COMPONENT CSL4"/>
    <property type="match status" value="1"/>
</dbReference>
<gene>
    <name evidence="5" type="primary">csl4</name>
    <name evidence="5" type="ORF">SOMG_04946</name>
</gene>
<dbReference type="Gene3D" id="2.40.50.140">
    <property type="entry name" value="Nucleic acid-binding proteins"/>
    <property type="match status" value="1"/>
</dbReference>
<dbReference type="PANTHER" id="PTHR12686">
    <property type="entry name" value="3'-5' EXORIBONUCLEASE CSL4-RELATED"/>
    <property type="match status" value="1"/>
</dbReference>
<dbReference type="KEGG" id="som:SOMG_04946"/>
<dbReference type="GO" id="GO:0003723">
    <property type="term" value="F:RNA binding"/>
    <property type="evidence" value="ECO:0007669"/>
    <property type="project" value="InterPro"/>
</dbReference>
<dbReference type="GO" id="GO:0005737">
    <property type="term" value="C:cytoplasm"/>
    <property type="evidence" value="ECO:0007669"/>
    <property type="project" value="TreeGrafter"/>
</dbReference>
<comment type="subcellular location">
    <subcellularLocation>
        <location evidence="1">Nucleus</location>
        <location evidence="1">Nucleolus</location>
    </subcellularLocation>
</comment>
<dbReference type="SUPFAM" id="SSF50249">
    <property type="entry name" value="Nucleic acid-binding proteins"/>
    <property type="match status" value="1"/>
</dbReference>
<dbReference type="RefSeq" id="XP_056039248.1">
    <property type="nucleotide sequence ID" value="XM_056183721.1"/>
</dbReference>
<dbReference type="InterPro" id="IPR039771">
    <property type="entry name" value="Csl4"/>
</dbReference>
<sequence>MSLVLPGQTVARGVANGEGTTTKGDFVISTRAGIFDPKTISVRFPEKIEETGILPKVGSLVLARVTRINVRQATVSISVVDDICVKEEFQGVIHVQDIRASEKNKVKVQNSFRPGDIVRGLVLSLGDGSAYFLTTARNDLGVIFAQSSETGEQMFPVDYQHMQTESGFTEQRKCAKPVLDE</sequence>
<evidence type="ECO:0000256" key="3">
    <source>
        <dbReference type="ARBA" id="ARBA00022835"/>
    </source>
</evidence>
<keyword evidence="3" id="KW-0271">Exosome</keyword>
<dbReference type="CDD" id="cd05791">
    <property type="entry name" value="S1_CSL4"/>
    <property type="match status" value="1"/>
</dbReference>
<dbReference type="EMBL" id="CP115613">
    <property type="protein sequence ID" value="WBW75005.1"/>
    <property type="molecule type" value="Genomic_DNA"/>
</dbReference>
<reference evidence="5 6" key="1">
    <citation type="journal article" date="2023" name="G3 (Bethesda)">
        <title>A high-quality reference genome for the fission yeast Schizosaccharomyces osmophilus.</title>
        <authorList>
            <person name="Jia G.S."/>
            <person name="Zhang W.C."/>
            <person name="Liang Y."/>
            <person name="Liu X.H."/>
            <person name="Rhind N."/>
            <person name="Pidoux A."/>
            <person name="Brysch-Herzberg M."/>
            <person name="Du L.L."/>
        </authorList>
    </citation>
    <scope>NUCLEOTIDE SEQUENCE [LARGE SCALE GENOMIC DNA]</scope>
    <source>
        <strain evidence="5 6">CBS 15793</strain>
    </source>
</reference>
<dbReference type="GO" id="GO:0006396">
    <property type="term" value="P:RNA processing"/>
    <property type="evidence" value="ECO:0007669"/>
    <property type="project" value="InterPro"/>
</dbReference>
<name>A0AAF0AYG6_9SCHI</name>
<dbReference type="InterPro" id="IPR003029">
    <property type="entry name" value="S1_domain"/>
</dbReference>
<dbReference type="InterPro" id="IPR012340">
    <property type="entry name" value="NA-bd_OB-fold"/>
</dbReference>
<dbReference type="GO" id="GO:0005730">
    <property type="term" value="C:nucleolus"/>
    <property type="evidence" value="ECO:0007669"/>
    <property type="project" value="UniProtKB-SubCell"/>
</dbReference>
<dbReference type="FunFam" id="2.40.50.140:FF:000198">
    <property type="entry name" value="Exosome complex component CSL4"/>
    <property type="match status" value="1"/>
</dbReference>
<dbReference type="AlphaFoldDB" id="A0AAF0AYG6"/>
<dbReference type="GeneID" id="80878410"/>
<evidence type="ECO:0000259" key="4">
    <source>
        <dbReference type="PROSITE" id="PS50126"/>
    </source>
</evidence>
<keyword evidence="6" id="KW-1185">Reference proteome</keyword>
<dbReference type="PROSITE" id="PS50126">
    <property type="entry name" value="S1"/>
    <property type="match status" value="1"/>
</dbReference>
<dbReference type="InterPro" id="IPR019495">
    <property type="entry name" value="EXOSC1_C"/>
</dbReference>
<feature type="domain" description="S1 motif" evidence="4">
    <location>
        <begin position="58"/>
        <end position="137"/>
    </location>
</feature>